<comment type="caution">
    <text evidence="2">The sequence shown here is derived from an EMBL/GenBank/DDBJ whole genome shotgun (WGS) entry which is preliminary data.</text>
</comment>
<evidence type="ECO:0000313" key="3">
    <source>
        <dbReference type="Proteomes" id="UP001479436"/>
    </source>
</evidence>
<proteinExistence type="predicted"/>
<dbReference type="PANTHER" id="PTHR43194:SF2">
    <property type="entry name" value="PEROXISOMAL MEMBRANE PROTEIN LPX1"/>
    <property type="match status" value="1"/>
</dbReference>
<accession>A0ABR2WT34</accession>
<dbReference type="InterPro" id="IPR000073">
    <property type="entry name" value="AB_hydrolase_1"/>
</dbReference>
<evidence type="ECO:0000313" key="2">
    <source>
        <dbReference type="EMBL" id="KAK9764612.1"/>
    </source>
</evidence>
<sequence length="307" mass="34619">MEYQVTTQLFVNPTTGVKVSTNFWTTSEAVGTIIFAHATGFHKEIWNPTLLHLKDAAIKYNFITYDVRNHGDSALENLSLLSEKCEWRILSEDMLEFLEQIKVKRPLIGVGHSMGGCTTLLAEELKPNTFDGIIALEPVLRAGLFPKAGKLLVESARKRRSVWETRQSVKEYFESRKFFDSWDAQVLDEYVNHGTYLNPEGKIELKCSPKQESATFAGSLETSEYCFKHLNSIQVPVLFVGGSSSNTVPSDMISVYAKQCNRGISRIIPGQHLIPQEQPENTAQIISKFVTTFFKQSTKSDKIRSNL</sequence>
<dbReference type="InterPro" id="IPR050228">
    <property type="entry name" value="Carboxylesterase_BioH"/>
</dbReference>
<reference evidence="2 3" key="1">
    <citation type="submission" date="2023-04" db="EMBL/GenBank/DDBJ databases">
        <title>Genome of Basidiobolus ranarum AG-B5.</title>
        <authorList>
            <person name="Stajich J.E."/>
            <person name="Carter-House D."/>
            <person name="Gryganskyi A."/>
        </authorList>
    </citation>
    <scope>NUCLEOTIDE SEQUENCE [LARGE SCALE GENOMIC DNA]</scope>
    <source>
        <strain evidence="2 3">AG-B5</strain>
    </source>
</reference>
<dbReference type="SUPFAM" id="SSF53474">
    <property type="entry name" value="alpha/beta-Hydrolases"/>
    <property type="match status" value="1"/>
</dbReference>
<dbReference type="InterPro" id="IPR029058">
    <property type="entry name" value="AB_hydrolase_fold"/>
</dbReference>
<gene>
    <name evidence="2" type="ORF">K7432_007731</name>
</gene>
<feature type="domain" description="AB hydrolase-1" evidence="1">
    <location>
        <begin position="33"/>
        <end position="284"/>
    </location>
</feature>
<organism evidence="2 3">
    <name type="scientific">Basidiobolus ranarum</name>
    <dbReference type="NCBI Taxonomy" id="34480"/>
    <lineage>
        <taxon>Eukaryota</taxon>
        <taxon>Fungi</taxon>
        <taxon>Fungi incertae sedis</taxon>
        <taxon>Zoopagomycota</taxon>
        <taxon>Entomophthoromycotina</taxon>
        <taxon>Basidiobolomycetes</taxon>
        <taxon>Basidiobolales</taxon>
        <taxon>Basidiobolaceae</taxon>
        <taxon>Basidiobolus</taxon>
    </lineage>
</organism>
<protein>
    <recommendedName>
        <fullName evidence="1">AB hydrolase-1 domain-containing protein</fullName>
    </recommendedName>
</protein>
<dbReference type="PANTHER" id="PTHR43194">
    <property type="entry name" value="HYDROLASE ALPHA/BETA FOLD FAMILY"/>
    <property type="match status" value="1"/>
</dbReference>
<dbReference type="Pfam" id="PF12697">
    <property type="entry name" value="Abhydrolase_6"/>
    <property type="match status" value="1"/>
</dbReference>
<keyword evidence="3" id="KW-1185">Reference proteome</keyword>
<dbReference type="EMBL" id="JASJQH010000396">
    <property type="protein sequence ID" value="KAK9764612.1"/>
    <property type="molecule type" value="Genomic_DNA"/>
</dbReference>
<dbReference type="Gene3D" id="3.40.50.1820">
    <property type="entry name" value="alpha/beta hydrolase"/>
    <property type="match status" value="1"/>
</dbReference>
<name>A0ABR2WT34_9FUNG</name>
<evidence type="ECO:0000259" key="1">
    <source>
        <dbReference type="Pfam" id="PF12697"/>
    </source>
</evidence>
<dbReference type="Proteomes" id="UP001479436">
    <property type="component" value="Unassembled WGS sequence"/>
</dbReference>